<accession>A0A1H9K2B8</accession>
<dbReference type="RefSeq" id="WP_091774827.1">
    <property type="nucleotide sequence ID" value="NZ_FOES01000035.1"/>
</dbReference>
<evidence type="ECO:0000313" key="1">
    <source>
        <dbReference type="EMBL" id="SEQ93128.1"/>
    </source>
</evidence>
<dbReference type="OrthoDB" id="2968329at2"/>
<name>A0A1H9K2B8_9BACI</name>
<protein>
    <recommendedName>
        <fullName evidence="3">Scramblase</fullName>
    </recommendedName>
</protein>
<gene>
    <name evidence="1" type="ORF">SAMN05216362_1354</name>
</gene>
<proteinExistence type="predicted"/>
<evidence type="ECO:0008006" key="3">
    <source>
        <dbReference type="Google" id="ProtNLM"/>
    </source>
</evidence>
<sequence length="181" mass="21079">MFSEYEEIFIHFKKIIANDQEIGEIRKREGSPFYIQNLLYTLANFNSGCAVDVEIVDSNQQVFGYIRKQSGIKPKDFHLFDTEQNYVGAIQTTWINKKYVVVDREKKSVLEMPIMTSGIDYDVKDIEKDRNIASIRKRTLVTYGGQANLSREGFYMPIMDLPDRTLMIIGLCYVLNFYIQT</sequence>
<dbReference type="AlphaFoldDB" id="A0A1H9K2B8"/>
<reference evidence="1 2" key="1">
    <citation type="submission" date="2016-10" db="EMBL/GenBank/DDBJ databases">
        <authorList>
            <person name="de Groot N.N."/>
        </authorList>
    </citation>
    <scope>NUCLEOTIDE SEQUENCE [LARGE SCALE GENOMIC DNA]</scope>
    <source>
        <strain evidence="1 2">DSM 21633</strain>
    </source>
</reference>
<dbReference type="Proteomes" id="UP000199427">
    <property type="component" value="Unassembled WGS sequence"/>
</dbReference>
<dbReference type="EMBL" id="FOES01000035">
    <property type="protein sequence ID" value="SEQ93128.1"/>
    <property type="molecule type" value="Genomic_DNA"/>
</dbReference>
<organism evidence="1 2">
    <name type="scientific">Piscibacillus halophilus</name>
    <dbReference type="NCBI Taxonomy" id="571933"/>
    <lineage>
        <taxon>Bacteria</taxon>
        <taxon>Bacillati</taxon>
        <taxon>Bacillota</taxon>
        <taxon>Bacilli</taxon>
        <taxon>Bacillales</taxon>
        <taxon>Bacillaceae</taxon>
        <taxon>Piscibacillus</taxon>
    </lineage>
</organism>
<keyword evidence="2" id="KW-1185">Reference proteome</keyword>
<evidence type="ECO:0000313" key="2">
    <source>
        <dbReference type="Proteomes" id="UP000199427"/>
    </source>
</evidence>